<comment type="similarity">
    <text evidence="4">Belongs to the cytochrome P450 family.</text>
</comment>
<dbReference type="GO" id="GO:0004497">
    <property type="term" value="F:monooxygenase activity"/>
    <property type="evidence" value="ECO:0007669"/>
    <property type="project" value="UniProtKB-KW"/>
</dbReference>
<evidence type="ECO:0000256" key="4">
    <source>
        <dbReference type="ARBA" id="ARBA00010617"/>
    </source>
</evidence>
<dbReference type="GO" id="GO:0005506">
    <property type="term" value="F:iron ion binding"/>
    <property type="evidence" value="ECO:0007669"/>
    <property type="project" value="InterPro"/>
</dbReference>
<dbReference type="KEGG" id="more:E1B28_002160"/>
<evidence type="ECO:0000256" key="1">
    <source>
        <dbReference type="ARBA" id="ARBA00001971"/>
    </source>
</evidence>
<keyword evidence="8 14" id="KW-1133">Transmembrane helix</keyword>
<organism evidence="15 16">
    <name type="scientific">Marasmius oreades</name>
    <name type="common">fairy-ring Marasmius</name>
    <dbReference type="NCBI Taxonomy" id="181124"/>
    <lineage>
        <taxon>Eukaryota</taxon>
        <taxon>Fungi</taxon>
        <taxon>Dikarya</taxon>
        <taxon>Basidiomycota</taxon>
        <taxon>Agaricomycotina</taxon>
        <taxon>Agaricomycetes</taxon>
        <taxon>Agaricomycetidae</taxon>
        <taxon>Agaricales</taxon>
        <taxon>Marasmiineae</taxon>
        <taxon>Marasmiaceae</taxon>
        <taxon>Marasmius</taxon>
    </lineage>
</organism>
<dbReference type="Proteomes" id="UP001049176">
    <property type="component" value="Chromosome 10"/>
</dbReference>
<comment type="caution">
    <text evidence="15">The sequence shown here is derived from an EMBL/GenBank/DDBJ whole genome shotgun (WGS) entry which is preliminary data.</text>
</comment>
<feature type="binding site" description="axial binding residue" evidence="13">
    <location>
        <position position="489"/>
    </location>
    <ligand>
        <name>heme</name>
        <dbReference type="ChEBI" id="CHEBI:30413"/>
    </ligand>
    <ligandPart>
        <name>Fe</name>
        <dbReference type="ChEBI" id="CHEBI:18248"/>
    </ligandPart>
</feature>
<dbReference type="GO" id="GO:0016705">
    <property type="term" value="F:oxidoreductase activity, acting on paired donors, with incorporation or reduction of molecular oxygen"/>
    <property type="evidence" value="ECO:0007669"/>
    <property type="project" value="InterPro"/>
</dbReference>
<keyword evidence="9" id="KW-0560">Oxidoreductase</keyword>
<dbReference type="SUPFAM" id="SSF48264">
    <property type="entry name" value="Cytochrome P450"/>
    <property type="match status" value="1"/>
</dbReference>
<keyword evidence="16" id="KW-1185">Reference proteome</keyword>
<dbReference type="RefSeq" id="XP_043002668.1">
    <property type="nucleotide sequence ID" value="XM_043159070.1"/>
</dbReference>
<dbReference type="GeneID" id="66071236"/>
<evidence type="ECO:0000256" key="3">
    <source>
        <dbReference type="ARBA" id="ARBA00004721"/>
    </source>
</evidence>
<evidence type="ECO:0000256" key="5">
    <source>
        <dbReference type="ARBA" id="ARBA00022617"/>
    </source>
</evidence>
<dbReference type="GO" id="GO:0020037">
    <property type="term" value="F:heme binding"/>
    <property type="evidence" value="ECO:0007669"/>
    <property type="project" value="InterPro"/>
</dbReference>
<sequence length="554" mass="62393">MVQIALPFDLLNAAHPWTLTLLTVAICTVLLARRLWFVRGKLHVRDIPGPVDNVSWLYGNLPELLLSRPYGKFEFQWQEQYGSIYRFKGCFSEDLLFISDPAAIRYIFNSAKLFDFSPNRSFIAFLIFEKECIPALRNGGEVHRRIKNAFSAAFTPARLQPYVPVMRDISRKAADKLMQKYLEREPNDPNAAVDIYHLLQHVTSDIIGEVGFGQQFNAVETNGGDKVVQSHQNVIMLGSRPSKSAILGETIIPYVPRIILRLMLRLPTRTVRTLQSFRAVSEAWASALLRDSLHLSEDSTDGGLVGFVVSSNKNLKHERLSFSEISRQTSMFLVAGQETTANALTWALYALAKQPIWQDQVRKEIIEAENSESSLDKLNYLNAHIKETLRFYPTGPLTERMAFEDTILPLSRPVTTISGRVITELPIRKGQMIHVGIASYNRDPHVWGPDAHTFNPSRWVDDRYDSGDLPESIGPYSNLATFVGGARMCLGWRLALLEMQVVLSELIPKFRFSFGPGQEDSVMPSFALTLLPIDVGSEKPSLKLLIQPTQPYGG</sequence>
<evidence type="ECO:0000256" key="10">
    <source>
        <dbReference type="ARBA" id="ARBA00023004"/>
    </source>
</evidence>
<comment type="cofactor">
    <cofactor evidence="1 13">
        <name>heme</name>
        <dbReference type="ChEBI" id="CHEBI:30413"/>
    </cofactor>
</comment>
<comment type="subcellular location">
    <subcellularLocation>
        <location evidence="2">Membrane</location>
    </subcellularLocation>
</comment>
<proteinExistence type="inferred from homology"/>
<evidence type="ECO:0000256" key="12">
    <source>
        <dbReference type="ARBA" id="ARBA00023136"/>
    </source>
</evidence>
<dbReference type="PRINTS" id="PR00385">
    <property type="entry name" value="P450"/>
</dbReference>
<feature type="transmembrane region" description="Helical" evidence="14">
    <location>
        <begin position="17"/>
        <end position="36"/>
    </location>
</feature>
<dbReference type="PANTHER" id="PTHR24305:SF166">
    <property type="entry name" value="CYTOCHROME P450 12A4, MITOCHONDRIAL-RELATED"/>
    <property type="match status" value="1"/>
</dbReference>
<reference evidence="15" key="1">
    <citation type="journal article" date="2021" name="Genome Biol. Evol.">
        <title>The assembled and annotated genome of the fairy-ring fungus Marasmius oreades.</title>
        <authorList>
            <person name="Hiltunen M."/>
            <person name="Ament-Velasquez S.L."/>
            <person name="Johannesson H."/>
        </authorList>
    </citation>
    <scope>NUCLEOTIDE SEQUENCE</scope>
    <source>
        <strain evidence="15">03SP1</strain>
    </source>
</reference>
<evidence type="ECO:0000256" key="8">
    <source>
        <dbReference type="ARBA" id="ARBA00022989"/>
    </source>
</evidence>
<gene>
    <name evidence="15" type="ORF">E1B28_002160</name>
</gene>
<keyword evidence="10 13" id="KW-0408">Iron</keyword>
<dbReference type="OrthoDB" id="1470350at2759"/>
<keyword evidence="11" id="KW-0503">Monooxygenase</keyword>
<dbReference type="Pfam" id="PF00067">
    <property type="entry name" value="p450"/>
    <property type="match status" value="1"/>
</dbReference>
<keyword evidence="6 14" id="KW-0812">Transmembrane</keyword>
<name>A0A9P7RMS1_9AGAR</name>
<evidence type="ECO:0008006" key="17">
    <source>
        <dbReference type="Google" id="ProtNLM"/>
    </source>
</evidence>
<dbReference type="GO" id="GO:0016020">
    <property type="term" value="C:membrane"/>
    <property type="evidence" value="ECO:0007669"/>
    <property type="project" value="UniProtKB-SubCell"/>
</dbReference>
<evidence type="ECO:0000256" key="11">
    <source>
        <dbReference type="ARBA" id="ARBA00023033"/>
    </source>
</evidence>
<evidence type="ECO:0000256" key="6">
    <source>
        <dbReference type="ARBA" id="ARBA00022692"/>
    </source>
</evidence>
<evidence type="ECO:0000256" key="9">
    <source>
        <dbReference type="ARBA" id="ARBA00023002"/>
    </source>
</evidence>
<evidence type="ECO:0000256" key="14">
    <source>
        <dbReference type="SAM" id="Phobius"/>
    </source>
</evidence>
<dbReference type="InterPro" id="IPR036396">
    <property type="entry name" value="Cyt_P450_sf"/>
</dbReference>
<protein>
    <recommendedName>
        <fullName evidence="17">Cytochrome P450</fullName>
    </recommendedName>
</protein>
<dbReference type="PRINTS" id="PR00463">
    <property type="entry name" value="EP450I"/>
</dbReference>
<evidence type="ECO:0000313" key="15">
    <source>
        <dbReference type="EMBL" id="KAG7086197.1"/>
    </source>
</evidence>
<dbReference type="AlphaFoldDB" id="A0A9P7RMS1"/>
<dbReference type="InterPro" id="IPR050121">
    <property type="entry name" value="Cytochrome_P450_monoxygenase"/>
</dbReference>
<evidence type="ECO:0000256" key="7">
    <source>
        <dbReference type="ARBA" id="ARBA00022723"/>
    </source>
</evidence>
<keyword evidence="5 13" id="KW-0349">Heme</keyword>
<dbReference type="EMBL" id="CM032190">
    <property type="protein sequence ID" value="KAG7086197.1"/>
    <property type="molecule type" value="Genomic_DNA"/>
</dbReference>
<keyword evidence="7 13" id="KW-0479">Metal-binding</keyword>
<evidence type="ECO:0000313" key="16">
    <source>
        <dbReference type="Proteomes" id="UP001049176"/>
    </source>
</evidence>
<evidence type="ECO:0000256" key="2">
    <source>
        <dbReference type="ARBA" id="ARBA00004370"/>
    </source>
</evidence>
<dbReference type="InterPro" id="IPR002401">
    <property type="entry name" value="Cyt_P450_E_grp-I"/>
</dbReference>
<comment type="pathway">
    <text evidence="3">Secondary metabolite biosynthesis; terpenoid biosynthesis.</text>
</comment>
<accession>A0A9P7RMS1</accession>
<evidence type="ECO:0000256" key="13">
    <source>
        <dbReference type="PIRSR" id="PIRSR602401-1"/>
    </source>
</evidence>
<dbReference type="InterPro" id="IPR001128">
    <property type="entry name" value="Cyt_P450"/>
</dbReference>
<dbReference type="Gene3D" id="1.10.630.10">
    <property type="entry name" value="Cytochrome P450"/>
    <property type="match status" value="1"/>
</dbReference>
<dbReference type="PANTHER" id="PTHR24305">
    <property type="entry name" value="CYTOCHROME P450"/>
    <property type="match status" value="1"/>
</dbReference>
<keyword evidence="12 14" id="KW-0472">Membrane</keyword>